<gene>
    <name evidence="8" type="ORF">Bca52824_008424</name>
</gene>
<evidence type="ECO:0000256" key="3">
    <source>
        <dbReference type="ARBA" id="ARBA00022840"/>
    </source>
</evidence>
<evidence type="ECO:0000259" key="7">
    <source>
        <dbReference type="Pfam" id="PF19303"/>
    </source>
</evidence>
<evidence type="ECO:0000256" key="4">
    <source>
        <dbReference type="ARBA" id="ARBA00022917"/>
    </source>
</evidence>
<proteinExistence type="predicted"/>
<evidence type="ECO:0000313" key="8">
    <source>
        <dbReference type="EMBL" id="KAG2325696.1"/>
    </source>
</evidence>
<dbReference type="GO" id="GO:0006431">
    <property type="term" value="P:methionyl-tRNA aminoacylation"/>
    <property type="evidence" value="ECO:0007669"/>
    <property type="project" value="TreeGrafter"/>
</dbReference>
<evidence type="ECO:0000256" key="1">
    <source>
        <dbReference type="ARBA" id="ARBA00022598"/>
    </source>
</evidence>
<dbReference type="GO" id="GO:0005739">
    <property type="term" value="C:mitochondrion"/>
    <property type="evidence" value="ECO:0007669"/>
    <property type="project" value="TreeGrafter"/>
</dbReference>
<dbReference type="GO" id="GO:0005524">
    <property type="term" value="F:ATP binding"/>
    <property type="evidence" value="ECO:0007669"/>
    <property type="project" value="UniProtKB-KW"/>
</dbReference>
<dbReference type="PANTHER" id="PTHR43326">
    <property type="entry name" value="METHIONYL-TRNA SYNTHETASE"/>
    <property type="match status" value="1"/>
</dbReference>
<reference evidence="8 9" key="1">
    <citation type="submission" date="2020-02" db="EMBL/GenBank/DDBJ databases">
        <authorList>
            <person name="Ma Q."/>
            <person name="Huang Y."/>
            <person name="Song X."/>
            <person name="Pei D."/>
        </authorList>
    </citation>
    <scope>NUCLEOTIDE SEQUENCE [LARGE SCALE GENOMIC DNA]</scope>
    <source>
        <strain evidence="8">Sxm20200214</strain>
        <tissue evidence="8">Leaf</tissue>
    </source>
</reference>
<keyword evidence="1" id="KW-0436">Ligase</keyword>
<dbReference type="SUPFAM" id="SSF52374">
    <property type="entry name" value="Nucleotidylyl transferase"/>
    <property type="match status" value="1"/>
</dbReference>
<dbReference type="GO" id="GO:0004825">
    <property type="term" value="F:methionine-tRNA ligase activity"/>
    <property type="evidence" value="ECO:0007669"/>
    <property type="project" value="InterPro"/>
</dbReference>
<dbReference type="SUPFAM" id="SSF47323">
    <property type="entry name" value="Anticodon-binding domain of a subclass of class I aminoacyl-tRNA synthetases"/>
    <property type="match status" value="1"/>
</dbReference>
<sequence>MKMGKSLGNTLEPFELVQKFGPDAVRYFFLREVEFGNDGDYSEDRFVNIVNAHLANTIGNLLNRTLGLLKKNCESTLVVDSTTAAEGILLKDTVEKLVEKARKNYESLSLSTACEAVLEIGNAGNSYMDQRAPWMLFKQGGVSAEAAAKVFVFFFH</sequence>
<evidence type="ECO:0000256" key="2">
    <source>
        <dbReference type="ARBA" id="ARBA00022741"/>
    </source>
</evidence>
<keyword evidence="2" id="KW-0547">Nucleotide-binding</keyword>
<dbReference type="Gene3D" id="3.40.50.620">
    <property type="entry name" value="HUPs"/>
    <property type="match status" value="1"/>
</dbReference>
<feature type="domain" description="Methionyl/Leucyl tRNA synthetase" evidence="6">
    <location>
        <begin position="2"/>
        <end position="66"/>
    </location>
</feature>
<organism evidence="8 9">
    <name type="scientific">Brassica carinata</name>
    <name type="common">Ethiopian mustard</name>
    <name type="synonym">Abyssinian cabbage</name>
    <dbReference type="NCBI Taxonomy" id="52824"/>
    <lineage>
        <taxon>Eukaryota</taxon>
        <taxon>Viridiplantae</taxon>
        <taxon>Streptophyta</taxon>
        <taxon>Embryophyta</taxon>
        <taxon>Tracheophyta</taxon>
        <taxon>Spermatophyta</taxon>
        <taxon>Magnoliopsida</taxon>
        <taxon>eudicotyledons</taxon>
        <taxon>Gunneridae</taxon>
        <taxon>Pentapetalae</taxon>
        <taxon>rosids</taxon>
        <taxon>malvids</taxon>
        <taxon>Brassicales</taxon>
        <taxon>Brassicaceae</taxon>
        <taxon>Brassiceae</taxon>
        <taxon>Brassica</taxon>
    </lineage>
</organism>
<dbReference type="InterPro" id="IPR041872">
    <property type="entry name" value="Anticodon_Met"/>
</dbReference>
<dbReference type="InterPro" id="IPR009080">
    <property type="entry name" value="tRNAsynth_Ia_anticodon-bd"/>
</dbReference>
<dbReference type="PANTHER" id="PTHR43326:SF1">
    <property type="entry name" value="METHIONINE--TRNA LIGASE, MITOCHONDRIAL"/>
    <property type="match status" value="1"/>
</dbReference>
<dbReference type="InterPro" id="IPR023457">
    <property type="entry name" value="Met-tRNA_synth_2"/>
</dbReference>
<dbReference type="OrthoDB" id="24670at2759"/>
<keyword evidence="5" id="KW-0030">Aminoacyl-tRNA synthetase</keyword>
<evidence type="ECO:0000256" key="5">
    <source>
        <dbReference type="ARBA" id="ARBA00023146"/>
    </source>
</evidence>
<dbReference type="Pfam" id="PF09334">
    <property type="entry name" value="tRNA-synt_1g"/>
    <property type="match status" value="1"/>
</dbReference>
<dbReference type="GO" id="GO:0009570">
    <property type="term" value="C:chloroplast stroma"/>
    <property type="evidence" value="ECO:0007669"/>
    <property type="project" value="TreeGrafter"/>
</dbReference>
<dbReference type="InterPro" id="IPR015413">
    <property type="entry name" value="Methionyl/Leucyl_tRNA_Synth"/>
</dbReference>
<accession>A0A8X7W987</accession>
<dbReference type="EMBL" id="JAAMPC010000002">
    <property type="protein sequence ID" value="KAG2325696.1"/>
    <property type="molecule type" value="Genomic_DNA"/>
</dbReference>
<dbReference type="Pfam" id="PF19303">
    <property type="entry name" value="Anticodon_3"/>
    <property type="match status" value="1"/>
</dbReference>
<keyword evidence="3" id="KW-0067">ATP-binding</keyword>
<keyword evidence="9" id="KW-1185">Reference proteome</keyword>
<dbReference type="Proteomes" id="UP000886595">
    <property type="component" value="Unassembled WGS sequence"/>
</dbReference>
<comment type="caution">
    <text evidence="8">The sequence shown here is derived from an EMBL/GenBank/DDBJ whole genome shotgun (WGS) entry which is preliminary data.</text>
</comment>
<protein>
    <recommendedName>
        <fullName evidence="10">Methionine--tRNA ligase</fullName>
    </recommendedName>
</protein>
<name>A0A8X7W987_BRACI</name>
<evidence type="ECO:0000313" key="9">
    <source>
        <dbReference type="Proteomes" id="UP000886595"/>
    </source>
</evidence>
<evidence type="ECO:0008006" key="10">
    <source>
        <dbReference type="Google" id="ProtNLM"/>
    </source>
</evidence>
<feature type="domain" description="Methionyl-tRNA synthetase anticodon-binding" evidence="7">
    <location>
        <begin position="85"/>
        <end position="147"/>
    </location>
</feature>
<dbReference type="Gene3D" id="1.10.730.10">
    <property type="entry name" value="Isoleucyl-tRNA Synthetase, Domain 1"/>
    <property type="match status" value="1"/>
</dbReference>
<dbReference type="AlphaFoldDB" id="A0A8X7W987"/>
<dbReference type="InterPro" id="IPR014729">
    <property type="entry name" value="Rossmann-like_a/b/a_fold"/>
</dbReference>
<evidence type="ECO:0000259" key="6">
    <source>
        <dbReference type="Pfam" id="PF09334"/>
    </source>
</evidence>
<keyword evidence="4" id="KW-0648">Protein biosynthesis</keyword>